<dbReference type="Proteomes" id="UP000677804">
    <property type="component" value="Chromosome"/>
</dbReference>
<evidence type="ECO:0000256" key="9">
    <source>
        <dbReference type="ARBA" id="ARBA00023244"/>
    </source>
</evidence>
<dbReference type="SUPFAM" id="SSF51735">
    <property type="entry name" value="NAD(P)-binding Rossmann-fold domains"/>
    <property type="match status" value="1"/>
</dbReference>
<name>A0ABX8DA12_9CELL</name>
<evidence type="ECO:0000256" key="1">
    <source>
        <dbReference type="ARBA" id="ARBA00005010"/>
    </source>
</evidence>
<dbReference type="InterPro" id="IPR000878">
    <property type="entry name" value="4pyrrol_Mease"/>
</dbReference>
<organism evidence="13 14">
    <name type="scientific">Cellulomonas wangleii</name>
    <dbReference type="NCBI Taxonomy" id="2816956"/>
    <lineage>
        <taxon>Bacteria</taxon>
        <taxon>Bacillati</taxon>
        <taxon>Actinomycetota</taxon>
        <taxon>Actinomycetes</taxon>
        <taxon>Micrococcales</taxon>
        <taxon>Cellulomonadaceae</taxon>
        <taxon>Cellulomonas</taxon>
    </lineage>
</organism>
<comment type="catalytic activity">
    <reaction evidence="11">
        <text>precorrin-2 + NAD(+) = sirohydrochlorin + NADH + 2 H(+)</text>
        <dbReference type="Rhea" id="RHEA:15613"/>
        <dbReference type="ChEBI" id="CHEBI:15378"/>
        <dbReference type="ChEBI" id="CHEBI:57540"/>
        <dbReference type="ChEBI" id="CHEBI:57945"/>
        <dbReference type="ChEBI" id="CHEBI:58351"/>
        <dbReference type="ChEBI" id="CHEBI:58827"/>
        <dbReference type="EC" id="1.3.1.76"/>
    </reaction>
</comment>
<dbReference type="Gene3D" id="3.30.950.10">
    <property type="entry name" value="Methyltransferase, Cobalt-precorrin-4 Transmethylase, Domain 2"/>
    <property type="match status" value="1"/>
</dbReference>
<dbReference type="InterPro" id="IPR012409">
    <property type="entry name" value="Sirohaem_synth"/>
</dbReference>
<dbReference type="PANTHER" id="PTHR45790:SF3">
    <property type="entry name" value="S-ADENOSYL-L-METHIONINE-DEPENDENT UROPORPHYRINOGEN III METHYLTRANSFERASE, CHLOROPLASTIC"/>
    <property type="match status" value="1"/>
</dbReference>
<reference evidence="13 14" key="1">
    <citation type="submission" date="2021-05" db="EMBL/GenBank/DDBJ databases">
        <title>Novel species in genus Cellulomonas.</title>
        <authorList>
            <person name="Zhang G."/>
        </authorList>
    </citation>
    <scope>NUCLEOTIDE SEQUENCE [LARGE SCALE GENOMIC DNA]</scope>
    <source>
        <strain evidence="14">zg-ZUI222</strain>
    </source>
</reference>
<evidence type="ECO:0000256" key="5">
    <source>
        <dbReference type="ARBA" id="ARBA00022691"/>
    </source>
</evidence>
<dbReference type="PANTHER" id="PTHR45790">
    <property type="entry name" value="SIROHEME SYNTHASE-RELATED"/>
    <property type="match status" value="1"/>
</dbReference>
<keyword evidence="9" id="KW-0627">Porphyrin biosynthesis</keyword>
<evidence type="ECO:0000256" key="10">
    <source>
        <dbReference type="ARBA" id="ARBA00023268"/>
    </source>
</evidence>
<dbReference type="NCBIfam" id="NF004790">
    <property type="entry name" value="PRK06136.1"/>
    <property type="match status" value="1"/>
</dbReference>
<dbReference type="EC" id="2.1.1.107" evidence="13"/>
<keyword evidence="5" id="KW-0949">S-adenosyl-L-methionine</keyword>
<keyword evidence="7" id="KW-0520">NAD</keyword>
<proteinExistence type="predicted"/>
<dbReference type="Pfam" id="PF13241">
    <property type="entry name" value="NAD_binding_7"/>
    <property type="match status" value="1"/>
</dbReference>
<dbReference type="InterPro" id="IPR050161">
    <property type="entry name" value="Siro_Cobalamin_biosynth"/>
</dbReference>
<evidence type="ECO:0000256" key="11">
    <source>
        <dbReference type="ARBA" id="ARBA00047561"/>
    </source>
</evidence>
<dbReference type="InterPro" id="IPR035996">
    <property type="entry name" value="4pyrrol_Methylase_sf"/>
</dbReference>
<evidence type="ECO:0000256" key="7">
    <source>
        <dbReference type="ARBA" id="ARBA00023027"/>
    </source>
</evidence>
<evidence type="ECO:0000313" key="13">
    <source>
        <dbReference type="EMBL" id="QVI63888.1"/>
    </source>
</evidence>
<dbReference type="GO" id="GO:0032259">
    <property type="term" value="P:methylation"/>
    <property type="evidence" value="ECO:0007669"/>
    <property type="project" value="UniProtKB-KW"/>
</dbReference>
<comment type="pathway">
    <text evidence="1">Porphyrin-containing compound metabolism; siroheme biosynthesis; sirohydrochlorin from precorrin-2: step 1/1.</text>
</comment>
<evidence type="ECO:0000313" key="14">
    <source>
        <dbReference type="Proteomes" id="UP000677804"/>
    </source>
</evidence>
<dbReference type="NCBIfam" id="TIGR01469">
    <property type="entry name" value="cobA_cysG_Cterm"/>
    <property type="match status" value="1"/>
</dbReference>
<dbReference type="NCBIfam" id="TIGR01470">
    <property type="entry name" value="cysG_Nterm"/>
    <property type="match status" value="1"/>
</dbReference>
<dbReference type="InterPro" id="IPR006366">
    <property type="entry name" value="CobA/CysG_C"/>
</dbReference>
<evidence type="ECO:0000259" key="12">
    <source>
        <dbReference type="Pfam" id="PF00590"/>
    </source>
</evidence>
<evidence type="ECO:0000256" key="4">
    <source>
        <dbReference type="ARBA" id="ARBA00022679"/>
    </source>
</evidence>
<dbReference type="SUPFAM" id="SSF53790">
    <property type="entry name" value="Tetrapyrrole methylase"/>
    <property type="match status" value="1"/>
</dbReference>
<dbReference type="RefSeq" id="WP_207342051.1">
    <property type="nucleotide sequence ID" value="NZ_CP074405.1"/>
</dbReference>
<evidence type="ECO:0000256" key="8">
    <source>
        <dbReference type="ARBA" id="ARBA00023239"/>
    </source>
</evidence>
<dbReference type="EMBL" id="CP074405">
    <property type="protein sequence ID" value="QVI63888.1"/>
    <property type="molecule type" value="Genomic_DNA"/>
</dbReference>
<feature type="domain" description="Tetrapyrrole methylase" evidence="12">
    <location>
        <begin position="164"/>
        <end position="369"/>
    </location>
</feature>
<dbReference type="InterPro" id="IPR006367">
    <property type="entry name" value="Sirohaem_synthase_N"/>
</dbReference>
<keyword evidence="6" id="KW-0560">Oxidoreductase</keyword>
<keyword evidence="8" id="KW-0456">Lyase</keyword>
<evidence type="ECO:0000256" key="2">
    <source>
        <dbReference type="ARBA" id="ARBA00022573"/>
    </source>
</evidence>
<evidence type="ECO:0000256" key="6">
    <source>
        <dbReference type="ARBA" id="ARBA00023002"/>
    </source>
</evidence>
<dbReference type="PIRSF" id="PIRSF036426">
    <property type="entry name" value="Sirohaem_synth"/>
    <property type="match status" value="1"/>
</dbReference>
<gene>
    <name evidence="13" type="primary">cobA</name>
    <name evidence="13" type="ORF">KG103_08745</name>
</gene>
<keyword evidence="3 13" id="KW-0489">Methyltransferase</keyword>
<sequence>MSPRHPLLLDLAGRRVVVVGGGPVAARRTRGLLADGADVHVVAPALCEDLADLAAAGALTWSAREYAPGDLDGAWLVHTATGERRADDAVAADAEVSRTWCVRADDAAASTAWTPAVARAGDVTVAVSAGGDPRRAVALRAALQLQLDTGGLPLRRRRAGRGHVTLVGGGPGDPGLITTRGRRALAEADVVVVDRLAPRALLDELEPDVEVVEAGKAPHAHTLTQTEINRLLVERARAGQRVVRLKGGDPFVLGRGGEELAACRQAGVDVTVVPGVTSAIAVPGAAGVPVTHRDVARQVTIVSAHDAQTDWETLARLRGTLVLLMGVARLGEHMARLTSHGLDAATPVAVVEDGTLPSQRTTLGTVGDIAERALAVGVRNPAVVVVGAVATLATTLGGVASRG</sequence>
<dbReference type="Gene3D" id="3.40.50.720">
    <property type="entry name" value="NAD(P)-binding Rossmann-like Domain"/>
    <property type="match status" value="1"/>
</dbReference>
<dbReference type="CDD" id="cd11642">
    <property type="entry name" value="SUMT"/>
    <property type="match status" value="1"/>
</dbReference>
<protein>
    <submittedName>
        <fullName evidence="13">Uroporphyrinogen-III C-methyltransferase</fullName>
        <ecNumber evidence="13">2.1.1.107</ecNumber>
    </submittedName>
</protein>
<keyword evidence="10" id="KW-0511">Multifunctional enzyme</keyword>
<keyword evidence="14" id="KW-1185">Reference proteome</keyword>
<keyword evidence="2" id="KW-0169">Cobalamin biosynthesis</keyword>
<dbReference type="InterPro" id="IPR014776">
    <property type="entry name" value="4pyrrole_Mease_sub2"/>
</dbReference>
<evidence type="ECO:0000256" key="3">
    <source>
        <dbReference type="ARBA" id="ARBA00022603"/>
    </source>
</evidence>
<accession>A0ABX8DA12</accession>
<dbReference type="InterPro" id="IPR014777">
    <property type="entry name" value="4pyrrole_Mease_sub1"/>
</dbReference>
<dbReference type="InterPro" id="IPR036291">
    <property type="entry name" value="NAD(P)-bd_dom_sf"/>
</dbReference>
<keyword evidence="4 13" id="KW-0808">Transferase</keyword>
<dbReference type="GO" id="GO:0004851">
    <property type="term" value="F:uroporphyrin-III C-methyltransferase activity"/>
    <property type="evidence" value="ECO:0007669"/>
    <property type="project" value="UniProtKB-EC"/>
</dbReference>
<dbReference type="Gene3D" id="3.40.1010.10">
    <property type="entry name" value="Cobalt-precorrin-4 Transmethylase, Domain 1"/>
    <property type="match status" value="1"/>
</dbReference>
<dbReference type="Pfam" id="PF00590">
    <property type="entry name" value="TP_methylase"/>
    <property type="match status" value="1"/>
</dbReference>